<evidence type="ECO:0000256" key="1">
    <source>
        <dbReference type="ARBA" id="ARBA00022723"/>
    </source>
</evidence>
<dbReference type="SUPFAM" id="SSF53335">
    <property type="entry name" value="S-adenosyl-L-methionine-dependent methyltransferases"/>
    <property type="match status" value="1"/>
</dbReference>
<dbReference type="Proteomes" id="UP000184442">
    <property type="component" value="Unassembled WGS sequence"/>
</dbReference>
<evidence type="ECO:0000256" key="2">
    <source>
        <dbReference type="ARBA" id="ARBA00022946"/>
    </source>
</evidence>
<dbReference type="GO" id="GO:0003735">
    <property type="term" value="F:structural constituent of ribosome"/>
    <property type="evidence" value="ECO:0007669"/>
    <property type="project" value="TreeGrafter"/>
</dbReference>
<proteinExistence type="predicted"/>
<dbReference type="GO" id="GO:0008168">
    <property type="term" value="F:methyltransferase activity"/>
    <property type="evidence" value="ECO:0007669"/>
    <property type="project" value="UniProtKB-KW"/>
</dbReference>
<keyword evidence="5" id="KW-0687">Ribonucleoprotein</keyword>
<keyword evidence="2" id="KW-0809">Transit peptide</keyword>
<dbReference type="Gene3D" id="3.40.50.150">
    <property type="entry name" value="Vaccinia Virus protein VP39"/>
    <property type="match status" value="1"/>
</dbReference>
<dbReference type="CDD" id="cd02440">
    <property type="entry name" value="AdoMet_MTases"/>
    <property type="match status" value="1"/>
</dbReference>
<dbReference type="PANTHER" id="PTHR13184">
    <property type="entry name" value="37S RIBOSOMAL PROTEIN S22"/>
    <property type="match status" value="1"/>
</dbReference>
<dbReference type="EMBL" id="FQZS01000018">
    <property type="protein sequence ID" value="SHJ16017.1"/>
    <property type="molecule type" value="Genomic_DNA"/>
</dbReference>
<dbReference type="GO" id="GO:0006412">
    <property type="term" value="P:translation"/>
    <property type="evidence" value="ECO:0007669"/>
    <property type="project" value="InterPro"/>
</dbReference>
<dbReference type="RefSeq" id="WP_073026611.1">
    <property type="nucleotide sequence ID" value="NZ_FQZS01000018.1"/>
</dbReference>
<evidence type="ECO:0000313" key="5">
    <source>
        <dbReference type="EMBL" id="SHJ16017.1"/>
    </source>
</evidence>
<reference evidence="5 6" key="1">
    <citation type="submission" date="2016-11" db="EMBL/GenBank/DDBJ databases">
        <authorList>
            <person name="Jaros S."/>
            <person name="Januszkiewicz K."/>
            <person name="Wedrychowicz H."/>
        </authorList>
    </citation>
    <scope>NUCLEOTIDE SEQUENCE [LARGE SCALE GENOMIC DNA]</scope>
    <source>
        <strain evidence="5 6">DSM 19022</strain>
    </source>
</reference>
<dbReference type="GO" id="GO:0046872">
    <property type="term" value="F:metal ion binding"/>
    <property type="evidence" value="ECO:0007669"/>
    <property type="project" value="UniProtKB-KW"/>
</dbReference>
<organism evidence="5 6">
    <name type="scientific">Lutispora thermophila DSM 19022</name>
    <dbReference type="NCBI Taxonomy" id="1122184"/>
    <lineage>
        <taxon>Bacteria</taxon>
        <taxon>Bacillati</taxon>
        <taxon>Bacillota</taxon>
        <taxon>Clostridia</taxon>
        <taxon>Lutisporales</taxon>
        <taxon>Lutisporaceae</taxon>
        <taxon>Lutispora</taxon>
    </lineage>
</organism>
<dbReference type="InterPro" id="IPR015324">
    <property type="entry name" value="Ribosomal_Rsm22-like"/>
</dbReference>
<dbReference type="InterPro" id="IPR052571">
    <property type="entry name" value="Mt_RNA_Methyltransferase"/>
</dbReference>
<keyword evidence="5" id="KW-0689">Ribosomal protein</keyword>
<accession>A0A1M6H1F2</accession>
<dbReference type="STRING" id="1122184.SAMN02745176_02601"/>
<gene>
    <name evidence="5" type="ORF">SAMN02745176_02601</name>
</gene>
<evidence type="ECO:0000256" key="3">
    <source>
        <dbReference type="ARBA" id="ARBA00023004"/>
    </source>
</evidence>
<dbReference type="GO" id="GO:0051536">
    <property type="term" value="F:iron-sulfur cluster binding"/>
    <property type="evidence" value="ECO:0007669"/>
    <property type="project" value="UniProtKB-KW"/>
</dbReference>
<dbReference type="Pfam" id="PF09243">
    <property type="entry name" value="Rsm22"/>
    <property type="match status" value="1"/>
</dbReference>
<keyword evidence="5" id="KW-0808">Transferase</keyword>
<keyword evidence="1" id="KW-0479">Metal-binding</keyword>
<keyword evidence="3" id="KW-0408">Iron</keyword>
<evidence type="ECO:0000256" key="4">
    <source>
        <dbReference type="ARBA" id="ARBA00023014"/>
    </source>
</evidence>
<keyword evidence="6" id="KW-1185">Reference proteome</keyword>
<dbReference type="PANTHER" id="PTHR13184:SF5">
    <property type="entry name" value="METHYLTRANSFERASE-LIKE PROTEIN 17, MITOCHONDRIAL"/>
    <property type="match status" value="1"/>
</dbReference>
<dbReference type="AlphaFoldDB" id="A0A1M6H1F2"/>
<keyword evidence="5" id="KW-0489">Methyltransferase</keyword>
<dbReference type="GO" id="GO:0015935">
    <property type="term" value="C:small ribosomal subunit"/>
    <property type="evidence" value="ECO:0007669"/>
    <property type="project" value="TreeGrafter"/>
</dbReference>
<name>A0A1M6H1F2_9FIRM</name>
<keyword evidence="4" id="KW-0411">Iron-sulfur</keyword>
<dbReference type="OrthoDB" id="9799639at2"/>
<sequence length="322" mass="36741">MELPIGLRIAIENEITGIRHEQLKQDAQMLSKRYRNESKEGRRLITSSNEAAAYSVVRMPATYGAVYTALRYTLNLINCKIESLMDVGAGTGTASWAADSLIPLKRILCLERERAMVQVGQRMMREGSPVLRNAEWVNYDLAMDEIPEKADLVIASYVLNELTEKERIKALDKLWQSADKILLIVEPGTSEAYFQLKRMREYMLTKGAHIISPCPHENGCGIPENDWCHFSCRIPRSKLHRLLKEGELPYEDEKFTYLAIAPQQYSKPEGRILRHPIIEKGRVTLDICCPDGIRKVNITKKDGELYKKARKANWGDEFGLTI</sequence>
<protein>
    <submittedName>
        <fullName evidence="5">Ribosomal protein RSM22 (Predicted rRNA methylase)</fullName>
    </submittedName>
</protein>
<evidence type="ECO:0000313" key="6">
    <source>
        <dbReference type="Proteomes" id="UP000184442"/>
    </source>
</evidence>
<dbReference type="GO" id="GO:0032259">
    <property type="term" value="P:methylation"/>
    <property type="evidence" value="ECO:0007669"/>
    <property type="project" value="UniProtKB-KW"/>
</dbReference>
<dbReference type="InterPro" id="IPR029063">
    <property type="entry name" value="SAM-dependent_MTases_sf"/>
</dbReference>